<name>A0A935JXC1_9RHOO</name>
<dbReference type="AlphaFoldDB" id="A0A935JXC1"/>
<sequence>MDIDVFSWWNFLRTIAAINIVAWIVSAVVLQRRQPSIHADTYALRKLQLLLSAGYVFGCAYRSFVPVFDVPRLCLFDSWLSSVIVGRSVATLAELCFAAQWALLLHETARATKSSLGHMTAMAVVPMIAIAEIFSWYSVLSTSNLGHVFEETLWGTCAALLVISLIEIWPRFPLRLRPLLFIWGTAGISYVFFMFLVDVPMYWSRWLADEALGRQYMSLAQRFSRCLKPLECFASLGRLAE</sequence>
<proteinExistence type="predicted"/>
<dbReference type="Proteomes" id="UP000739411">
    <property type="component" value="Unassembled WGS sequence"/>
</dbReference>
<feature type="transmembrane region" description="Helical" evidence="1">
    <location>
        <begin position="42"/>
        <end position="64"/>
    </location>
</feature>
<keyword evidence="1" id="KW-0812">Transmembrane</keyword>
<keyword evidence="1" id="KW-0472">Membrane</keyword>
<evidence type="ECO:0000313" key="2">
    <source>
        <dbReference type="EMBL" id="MBK7415696.1"/>
    </source>
</evidence>
<feature type="transmembrane region" description="Helical" evidence="1">
    <location>
        <begin position="116"/>
        <end position="140"/>
    </location>
</feature>
<accession>A0A935JXC1</accession>
<organism evidence="2 3">
    <name type="scientific">Candidatus Dechloromonas phosphorivorans</name>
    <dbReference type="NCBI Taxonomy" id="2899244"/>
    <lineage>
        <taxon>Bacteria</taxon>
        <taxon>Pseudomonadati</taxon>
        <taxon>Pseudomonadota</taxon>
        <taxon>Betaproteobacteria</taxon>
        <taxon>Rhodocyclales</taxon>
        <taxon>Azonexaceae</taxon>
        <taxon>Dechloromonas</taxon>
    </lineage>
</organism>
<feature type="transmembrane region" description="Helical" evidence="1">
    <location>
        <begin position="6"/>
        <end position="30"/>
    </location>
</feature>
<feature type="transmembrane region" description="Helical" evidence="1">
    <location>
        <begin position="181"/>
        <end position="203"/>
    </location>
</feature>
<keyword evidence="1" id="KW-1133">Transmembrane helix</keyword>
<gene>
    <name evidence="2" type="ORF">IPJ38_11880</name>
</gene>
<protein>
    <submittedName>
        <fullName evidence="2">Uncharacterized protein</fullName>
    </submittedName>
</protein>
<evidence type="ECO:0000313" key="3">
    <source>
        <dbReference type="Proteomes" id="UP000739411"/>
    </source>
</evidence>
<feature type="transmembrane region" description="Helical" evidence="1">
    <location>
        <begin position="84"/>
        <end position="104"/>
    </location>
</feature>
<feature type="transmembrane region" description="Helical" evidence="1">
    <location>
        <begin position="152"/>
        <end position="169"/>
    </location>
</feature>
<reference evidence="2 3" key="1">
    <citation type="submission" date="2020-10" db="EMBL/GenBank/DDBJ databases">
        <title>Connecting structure to function with the recovery of over 1000 high-quality activated sludge metagenome-assembled genomes encoding full-length rRNA genes using long-read sequencing.</title>
        <authorList>
            <person name="Singleton C.M."/>
            <person name="Petriglieri F."/>
            <person name="Kristensen J.M."/>
            <person name="Kirkegaard R.H."/>
            <person name="Michaelsen T.Y."/>
            <person name="Andersen M.H."/>
            <person name="Karst S.M."/>
            <person name="Dueholm M.S."/>
            <person name="Nielsen P.H."/>
            <person name="Albertsen M."/>
        </authorList>
    </citation>
    <scope>NUCLEOTIDE SEQUENCE [LARGE SCALE GENOMIC DNA]</scope>
    <source>
        <strain evidence="2">EsbW_18-Q3-R4-48_BATAC.463</strain>
    </source>
</reference>
<comment type="caution">
    <text evidence="2">The sequence shown here is derived from an EMBL/GenBank/DDBJ whole genome shotgun (WGS) entry which is preliminary data.</text>
</comment>
<evidence type="ECO:0000256" key="1">
    <source>
        <dbReference type="SAM" id="Phobius"/>
    </source>
</evidence>
<dbReference type="EMBL" id="JADJMS010000024">
    <property type="protein sequence ID" value="MBK7415696.1"/>
    <property type="molecule type" value="Genomic_DNA"/>
</dbReference>